<dbReference type="GO" id="GO:0016757">
    <property type="term" value="F:glycosyltransferase activity"/>
    <property type="evidence" value="ECO:0007669"/>
    <property type="project" value="UniProtKB-KW"/>
</dbReference>
<evidence type="ECO:0000256" key="3">
    <source>
        <dbReference type="ARBA" id="ARBA00022676"/>
    </source>
</evidence>
<dbReference type="AlphaFoldDB" id="A0A9Q3XTL4"/>
<accession>A0A9Q3XTL4</accession>
<dbReference type="Pfam" id="PF00535">
    <property type="entry name" value="Glycos_transf_2"/>
    <property type="match status" value="1"/>
</dbReference>
<name>A0A9Q3XTL4_9LACO</name>
<evidence type="ECO:0000259" key="5">
    <source>
        <dbReference type="Pfam" id="PF00535"/>
    </source>
</evidence>
<comment type="similarity">
    <text evidence="2">Belongs to the glycosyltransferase 2 family.</text>
</comment>
<evidence type="ECO:0000256" key="2">
    <source>
        <dbReference type="ARBA" id="ARBA00006739"/>
    </source>
</evidence>
<dbReference type="PANTHER" id="PTHR43179:SF12">
    <property type="entry name" value="GALACTOFURANOSYLTRANSFERASE GLFT2"/>
    <property type="match status" value="1"/>
</dbReference>
<evidence type="ECO:0000313" key="7">
    <source>
        <dbReference type="Proteomes" id="UP000752647"/>
    </source>
</evidence>
<dbReference type="Gene3D" id="3.90.550.10">
    <property type="entry name" value="Spore Coat Polysaccharide Biosynthesis Protein SpsA, Chain A"/>
    <property type="match status" value="1"/>
</dbReference>
<gene>
    <name evidence="6" type="ORF">KIJ12_08735</name>
</gene>
<proteinExistence type="inferred from homology"/>
<dbReference type="RefSeq" id="WP_224144412.1">
    <property type="nucleotide sequence ID" value="NZ_JAHBFI010000020.1"/>
</dbReference>
<feature type="domain" description="Glycosyltransferase 2-like" evidence="5">
    <location>
        <begin position="8"/>
        <end position="132"/>
    </location>
</feature>
<evidence type="ECO:0000256" key="4">
    <source>
        <dbReference type="ARBA" id="ARBA00022679"/>
    </source>
</evidence>
<dbReference type="SUPFAM" id="SSF53448">
    <property type="entry name" value="Nucleotide-diphospho-sugar transferases"/>
    <property type="match status" value="1"/>
</dbReference>
<sequence length="293" mass="34165">MIDKKRLSAVIITYNPDIQVLIENIGQIQPQVDKVVIIDNGSKNIDLIRNSVQNVDIINLETNVGIAKALNIGIEFVQQLGYSWVFTLDQDSILPDNVAHNFLKFINSNDISHVGILAPRIFDRGWNKKQVVIEKNSIKGDYQIIHRSITSGNLVNISAWEQVKGFDEKLFIDWVDFDFNKRLELQGFNIVQINSVIMNHEIGVGIHPKILHRILLYSKNRKFYDHSPVRQYYFYRNKVIYFRKYETGLKKLRILFFVILSTREAFLYSQPKMRKFFSALKGLKDGFQFKIHS</sequence>
<comment type="caution">
    <text evidence="6">The sequence shown here is derived from an EMBL/GenBank/DDBJ whole genome shotgun (WGS) entry which is preliminary data.</text>
</comment>
<organism evidence="6 7">
    <name type="scientific">Leuconostoc gasicomitatum</name>
    <dbReference type="NCBI Taxonomy" id="115778"/>
    <lineage>
        <taxon>Bacteria</taxon>
        <taxon>Bacillati</taxon>
        <taxon>Bacillota</taxon>
        <taxon>Bacilli</taxon>
        <taxon>Lactobacillales</taxon>
        <taxon>Lactobacillaceae</taxon>
        <taxon>Leuconostoc</taxon>
        <taxon>Leuconostoc gelidum group</taxon>
    </lineage>
</organism>
<dbReference type="InterPro" id="IPR029044">
    <property type="entry name" value="Nucleotide-diphossugar_trans"/>
</dbReference>
<protein>
    <submittedName>
        <fullName evidence="6">Glycosyltransferase family 2 protein</fullName>
    </submittedName>
</protein>
<dbReference type="PANTHER" id="PTHR43179">
    <property type="entry name" value="RHAMNOSYLTRANSFERASE WBBL"/>
    <property type="match status" value="1"/>
</dbReference>
<dbReference type="Proteomes" id="UP000752647">
    <property type="component" value="Unassembled WGS sequence"/>
</dbReference>
<dbReference type="InterPro" id="IPR001173">
    <property type="entry name" value="Glyco_trans_2-like"/>
</dbReference>
<dbReference type="EMBL" id="JAHBFI010000020">
    <property type="protein sequence ID" value="MBZ5963223.1"/>
    <property type="molecule type" value="Genomic_DNA"/>
</dbReference>
<evidence type="ECO:0000313" key="6">
    <source>
        <dbReference type="EMBL" id="MBZ5963223.1"/>
    </source>
</evidence>
<keyword evidence="4" id="KW-0808">Transferase</keyword>
<evidence type="ECO:0000256" key="1">
    <source>
        <dbReference type="ARBA" id="ARBA00004776"/>
    </source>
</evidence>
<dbReference type="CDD" id="cd02526">
    <property type="entry name" value="GT2_RfbF_like"/>
    <property type="match status" value="1"/>
</dbReference>
<comment type="pathway">
    <text evidence="1">Cell wall biogenesis; cell wall polysaccharide biosynthesis.</text>
</comment>
<keyword evidence="3" id="KW-0328">Glycosyltransferase</keyword>
<reference evidence="6" key="1">
    <citation type="submission" date="2021-05" db="EMBL/GenBank/DDBJ databases">
        <title>Pangenome of Leuconostoc gelidum warrants species status for Leuconostoc gelidum subsp. gasicomitatum.</title>
        <authorList>
            <person name="Johansson P."/>
            <person name="Sade E."/>
            <person name="Hultman J."/>
            <person name="Auvinen P."/>
            <person name="Bjorkroth J."/>
        </authorList>
    </citation>
    <scope>NUCLEOTIDE SEQUENCE</scope>
    <source>
        <strain evidence="6">A.21.4</strain>
    </source>
</reference>